<dbReference type="Pfam" id="PF01734">
    <property type="entry name" value="Patatin"/>
    <property type="match status" value="1"/>
</dbReference>
<organism evidence="5">
    <name type="scientific">Chromera velia CCMP2878</name>
    <dbReference type="NCBI Taxonomy" id="1169474"/>
    <lineage>
        <taxon>Eukaryota</taxon>
        <taxon>Sar</taxon>
        <taxon>Alveolata</taxon>
        <taxon>Colpodellida</taxon>
        <taxon>Chromeraceae</taxon>
        <taxon>Chromera</taxon>
    </lineage>
</organism>
<reference evidence="5" key="1">
    <citation type="submission" date="2014-11" db="EMBL/GenBank/DDBJ databases">
        <authorList>
            <person name="Otto D Thomas"/>
            <person name="Naeem Raeece"/>
        </authorList>
    </citation>
    <scope>NUCLEOTIDE SEQUENCE</scope>
</reference>
<dbReference type="GO" id="GO:0005737">
    <property type="term" value="C:cytoplasm"/>
    <property type="evidence" value="ECO:0007669"/>
    <property type="project" value="TreeGrafter"/>
</dbReference>
<dbReference type="GO" id="GO:0005811">
    <property type="term" value="C:lipid droplet"/>
    <property type="evidence" value="ECO:0007669"/>
    <property type="project" value="TreeGrafter"/>
</dbReference>
<evidence type="ECO:0000256" key="1">
    <source>
        <dbReference type="ARBA" id="ARBA00023098"/>
    </source>
</evidence>
<dbReference type="GO" id="GO:0019433">
    <property type="term" value="P:triglyceride catabolic process"/>
    <property type="evidence" value="ECO:0007669"/>
    <property type="project" value="TreeGrafter"/>
</dbReference>
<gene>
    <name evidence="5" type="ORF">Cvel_29898</name>
</gene>
<proteinExistence type="predicted"/>
<evidence type="ECO:0000256" key="2">
    <source>
        <dbReference type="SAM" id="MobiDB-lite"/>
    </source>
</evidence>
<dbReference type="VEuPathDB" id="CryptoDB:Cvel_29898"/>
<dbReference type="InterPro" id="IPR033562">
    <property type="entry name" value="PLPL"/>
</dbReference>
<dbReference type="PANTHER" id="PTHR12406:SF45">
    <property type="entry name" value="PATATIN"/>
    <property type="match status" value="1"/>
</dbReference>
<evidence type="ECO:0000256" key="3">
    <source>
        <dbReference type="SAM" id="SignalP"/>
    </source>
</evidence>
<feature type="compositionally biased region" description="Basic and acidic residues" evidence="2">
    <location>
        <begin position="82"/>
        <end position="94"/>
    </location>
</feature>
<dbReference type="EMBL" id="CDMZ01003395">
    <property type="protein sequence ID" value="CEM46200.1"/>
    <property type="molecule type" value="Genomic_DNA"/>
</dbReference>
<sequence>MLLAWLIFLFSVATGRFESSDLYQTRLRRRRGVSAFTSTLPRSGEVCRTCSGHAFFSTKSHRLLKAASPLSRPEDGSPSPNRKRDEGKRRKGEELNDPADAEVEQDKGEKKETGQIENPLIIFPGGGLWFYWMVGAMRYLSLHFDLSLCRYAGASAGSLVSLLAASGVDFDEAVRRAIRLADEEQLWTRPAGVVGVFGPIIRRWLDSLIPDDPPPEPGQKGGVPWGSRVAIQVTSVDFRRLTDPLRTEVVEGREEDSRGALIDAAMASIHIPFLIDGEPFYSPPEASNDAAFIDGSVFIDRADLCRRLKVPVEASVWLRPYEDPVIEKGPPLSFLLVRSPHELFNLIDRGFQYTQILDARGELKALEAFRRSDACLFPNPEPDLKKRERKELY</sequence>
<dbReference type="InterPro" id="IPR002641">
    <property type="entry name" value="PNPLA_dom"/>
</dbReference>
<dbReference type="AlphaFoldDB" id="A0A0G4HPA2"/>
<dbReference type="SUPFAM" id="SSF52151">
    <property type="entry name" value="FabD/lysophospholipase-like"/>
    <property type="match status" value="1"/>
</dbReference>
<evidence type="ECO:0000313" key="5">
    <source>
        <dbReference type="EMBL" id="CEM46200.1"/>
    </source>
</evidence>
<keyword evidence="3" id="KW-0732">Signal</keyword>
<name>A0A0G4HPA2_9ALVE</name>
<feature type="signal peptide" evidence="3">
    <location>
        <begin position="1"/>
        <end position="15"/>
    </location>
</feature>
<feature type="region of interest" description="Disordered" evidence="2">
    <location>
        <begin position="67"/>
        <end position="112"/>
    </location>
</feature>
<evidence type="ECO:0000259" key="4">
    <source>
        <dbReference type="Pfam" id="PF01734"/>
    </source>
</evidence>
<feature type="chain" id="PRO_5012000334" description="PNPLA domain-containing protein" evidence="3">
    <location>
        <begin position="16"/>
        <end position="393"/>
    </location>
</feature>
<feature type="domain" description="PNPLA" evidence="4">
    <location>
        <begin position="122"/>
        <end position="298"/>
    </location>
</feature>
<dbReference type="GO" id="GO:0016020">
    <property type="term" value="C:membrane"/>
    <property type="evidence" value="ECO:0007669"/>
    <property type="project" value="TreeGrafter"/>
</dbReference>
<dbReference type="GO" id="GO:0004806">
    <property type="term" value="F:triacylglycerol lipase activity"/>
    <property type="evidence" value="ECO:0007669"/>
    <property type="project" value="TreeGrafter"/>
</dbReference>
<dbReference type="PhylomeDB" id="A0A0G4HPA2"/>
<accession>A0A0G4HPA2</accession>
<keyword evidence="1" id="KW-0443">Lipid metabolism</keyword>
<dbReference type="InterPro" id="IPR016035">
    <property type="entry name" value="Acyl_Trfase/lysoPLipase"/>
</dbReference>
<protein>
    <recommendedName>
        <fullName evidence="4">PNPLA domain-containing protein</fullName>
    </recommendedName>
</protein>
<dbReference type="GO" id="GO:0055088">
    <property type="term" value="P:lipid homeostasis"/>
    <property type="evidence" value="ECO:0007669"/>
    <property type="project" value="TreeGrafter"/>
</dbReference>
<dbReference type="PANTHER" id="PTHR12406">
    <property type="entry name" value="CALCIUM-INDEPENDENT PHOSPHOLIPASE A2 IPLA2 -RELATED"/>
    <property type="match status" value="1"/>
</dbReference>